<organism evidence="4 5">
    <name type="scientific">Psilocybe cf. subviscida</name>
    <dbReference type="NCBI Taxonomy" id="2480587"/>
    <lineage>
        <taxon>Eukaryota</taxon>
        <taxon>Fungi</taxon>
        <taxon>Dikarya</taxon>
        <taxon>Basidiomycota</taxon>
        <taxon>Agaricomycotina</taxon>
        <taxon>Agaricomycetes</taxon>
        <taxon>Agaricomycetidae</taxon>
        <taxon>Agaricales</taxon>
        <taxon>Agaricineae</taxon>
        <taxon>Strophariaceae</taxon>
        <taxon>Psilocybe</taxon>
    </lineage>
</organism>
<protein>
    <recommendedName>
        <fullName evidence="3">Carboxylesterase type B domain-containing protein</fullName>
    </recommendedName>
</protein>
<evidence type="ECO:0000256" key="2">
    <source>
        <dbReference type="ARBA" id="ARBA00022801"/>
    </source>
</evidence>
<keyword evidence="2" id="KW-0378">Hydrolase</keyword>
<dbReference type="EMBL" id="JAACJJ010000057">
    <property type="protein sequence ID" value="KAF5310723.1"/>
    <property type="molecule type" value="Genomic_DNA"/>
</dbReference>
<dbReference type="SUPFAM" id="SSF53474">
    <property type="entry name" value="alpha/beta-Hydrolases"/>
    <property type="match status" value="1"/>
</dbReference>
<sequence length="752" mass="80738">MRGIRFVNMPFLFVFSQQELCPYRSIPLFMRRRRRSRGRGAYKKHAMQEMKPQSSTECTRQGFTMAFLSLLAILAAVRFATSATTPSATSVGSDLTLLFQNDLNWPTATEHNGTILIHNSGSNADALKSCKLLNEGLLATSGPHFRSDMTSLLKYLALTDASLFAPLQKFWVAGGNSKGPLGCSAISLSGGIQSVSCNSKLPTLCSQSAPYTRNIATDQNPQFRVQVQSGKLAVTGTRDALSFRFLGIRYADPFQRFEYSKPFSSSASISALSYGSPCAQGSSANEDCLFINIYTPFLPSKSSKSSKNLKPVLFWIHGGGFTGGEGSDGIFDGGNMVSRGDVVVVSINYRLGTLGFLALQDGVTNGNFGIADQITALQWVQDHIADFGGDPKRVTIYGQSAGAGSVRALLAAKPAFGLFQGAIAQSNLGGFGYASTYTEYLTIAEQFTSFAQPLVQSVGCANAKDTLACLRAVPATTLNNAPTAPRYIVVDGKFITTDHLVLNGKGPAANAHVIFGWMRDDGADFIGSFPTATTTLTSALLGAGMNASIASLAAASDLFPSPNSGNATLDVFNQTARIGTDGEFRCIDQATLIAAAKHKVFKSARAYQFDRSIHGFVPIPGTCDPPATPAFPNGDPSLPYFRCHSGELYYMFGTLGQDQIPFRDWNDLVLSQVSVDMWASFARTFDPNPSPLFLAARGFTNTTAALRQSGSWPEVTTSSKTPLRIFDAPSWNAGWQDQQQCDLLGYPATLFG</sequence>
<dbReference type="GO" id="GO:0016787">
    <property type="term" value="F:hydrolase activity"/>
    <property type="evidence" value="ECO:0007669"/>
    <property type="project" value="UniProtKB-KW"/>
</dbReference>
<dbReference type="OrthoDB" id="408631at2759"/>
<dbReference type="AlphaFoldDB" id="A0A8H5ESS8"/>
<evidence type="ECO:0000313" key="5">
    <source>
        <dbReference type="Proteomes" id="UP000567179"/>
    </source>
</evidence>
<name>A0A8H5ESS8_9AGAR</name>
<evidence type="ECO:0000256" key="1">
    <source>
        <dbReference type="ARBA" id="ARBA00005964"/>
    </source>
</evidence>
<comment type="similarity">
    <text evidence="1">Belongs to the type-B carboxylesterase/lipase family.</text>
</comment>
<evidence type="ECO:0000259" key="3">
    <source>
        <dbReference type="Pfam" id="PF00135"/>
    </source>
</evidence>
<dbReference type="InterPro" id="IPR002018">
    <property type="entry name" value="CarbesteraseB"/>
</dbReference>
<gene>
    <name evidence="4" type="ORF">D9619_007667</name>
</gene>
<evidence type="ECO:0000313" key="4">
    <source>
        <dbReference type="EMBL" id="KAF5310723.1"/>
    </source>
</evidence>
<dbReference type="Proteomes" id="UP000567179">
    <property type="component" value="Unassembled WGS sequence"/>
</dbReference>
<dbReference type="PANTHER" id="PTHR43142">
    <property type="entry name" value="CARBOXYLIC ESTER HYDROLASE"/>
    <property type="match status" value="1"/>
</dbReference>
<dbReference type="PANTHER" id="PTHR43142:SF3">
    <property type="entry name" value="PUTATIVE (AFU_ORTHOLOGUE AFUA_3G09070)-RELATED"/>
    <property type="match status" value="1"/>
</dbReference>
<keyword evidence="5" id="KW-1185">Reference proteome</keyword>
<dbReference type="PROSITE" id="PS00941">
    <property type="entry name" value="CARBOXYLESTERASE_B_2"/>
    <property type="match status" value="1"/>
</dbReference>
<reference evidence="4 5" key="1">
    <citation type="journal article" date="2020" name="ISME J.">
        <title>Uncovering the hidden diversity of litter-decomposition mechanisms in mushroom-forming fungi.</title>
        <authorList>
            <person name="Floudas D."/>
            <person name="Bentzer J."/>
            <person name="Ahren D."/>
            <person name="Johansson T."/>
            <person name="Persson P."/>
            <person name="Tunlid A."/>
        </authorList>
    </citation>
    <scope>NUCLEOTIDE SEQUENCE [LARGE SCALE GENOMIC DNA]</scope>
    <source>
        <strain evidence="4 5">CBS 101986</strain>
    </source>
</reference>
<proteinExistence type="inferred from homology"/>
<dbReference type="Gene3D" id="3.40.50.1820">
    <property type="entry name" value="alpha/beta hydrolase"/>
    <property type="match status" value="1"/>
</dbReference>
<dbReference type="InterPro" id="IPR029058">
    <property type="entry name" value="AB_hydrolase_fold"/>
</dbReference>
<feature type="domain" description="Carboxylesterase type B" evidence="3">
    <location>
        <begin position="241"/>
        <end position="729"/>
    </location>
</feature>
<dbReference type="Pfam" id="PF00135">
    <property type="entry name" value="COesterase"/>
    <property type="match status" value="1"/>
</dbReference>
<comment type="caution">
    <text evidence="4">The sequence shown here is derived from an EMBL/GenBank/DDBJ whole genome shotgun (WGS) entry which is preliminary data.</text>
</comment>
<dbReference type="PROSITE" id="PS00122">
    <property type="entry name" value="CARBOXYLESTERASE_B_1"/>
    <property type="match status" value="1"/>
</dbReference>
<dbReference type="InterPro" id="IPR019819">
    <property type="entry name" value="Carboxylesterase_B_CS"/>
</dbReference>
<accession>A0A8H5ESS8</accession>
<dbReference type="InterPro" id="IPR019826">
    <property type="entry name" value="Carboxylesterase_B_AS"/>
</dbReference>